<evidence type="ECO:0000256" key="2">
    <source>
        <dbReference type="SAM" id="Phobius"/>
    </source>
</evidence>
<comment type="caution">
    <text evidence="3">The sequence shown here is derived from an EMBL/GenBank/DDBJ whole genome shotgun (WGS) entry which is preliminary data.</text>
</comment>
<keyword evidence="2" id="KW-1133">Transmembrane helix</keyword>
<dbReference type="AlphaFoldDB" id="A0AA41XG71"/>
<evidence type="ECO:0000313" key="3">
    <source>
        <dbReference type="EMBL" id="MCS5725110.1"/>
    </source>
</evidence>
<sequence>MGETSLLPSLIVLGIVVLGLAAVSTVLTRRSRNRAAARGRSGGGAAVRIGPNGSGLPEIGGGAPVKVDIADLRRQAGIQLVQMDDALRAGRDELLFAQAEFGEASTHGFADALDTAERRAAEAFALQQQLDDHIPDTEERQREWTKRILSLSDSALALVTAQSRSFGERRRRETSAPAAVARLHDDLAAARAELTRSAAVHEELAAAYDPAALTAVAGNIEAATESFDEAEALAADVDATLRTDPLASVAKRLDIAAARMRRGRTLLESLERLRADLLAATAARQEALDRTSALLAEATRLRDTVDDQGAAARIIEAAARLSSATETARARDTAGGATPGASAPALGSASATSAASEPAASTPAASTPAASAPALRHPVADLDALTAASTSLDDTLAIARTAQQRLDSAREALRGALALAESRIIQASDFIEGRRSRVGTDARTRLADARRELEHARLEADPVAALDAARRAATRATDADALARYDASGLRP</sequence>
<keyword evidence="4" id="KW-1185">Reference proteome</keyword>
<reference evidence="3" key="1">
    <citation type="submission" date="2022-08" db="EMBL/GenBank/DDBJ databases">
        <authorList>
            <person name="Deng Y."/>
            <person name="Han X.-F."/>
            <person name="Zhang Y.-Q."/>
        </authorList>
    </citation>
    <scope>NUCLEOTIDE SEQUENCE</scope>
    <source>
        <strain evidence="3">CPCC 203407</strain>
    </source>
</reference>
<proteinExistence type="predicted"/>
<dbReference type="Proteomes" id="UP001165587">
    <property type="component" value="Unassembled WGS sequence"/>
</dbReference>
<gene>
    <name evidence="3" type="ORF">N1028_04290</name>
</gene>
<feature type="transmembrane region" description="Helical" evidence="2">
    <location>
        <begin position="6"/>
        <end position="28"/>
    </location>
</feature>
<name>A0AA41XG71_9MICO</name>
<evidence type="ECO:0000256" key="1">
    <source>
        <dbReference type="SAM" id="MobiDB-lite"/>
    </source>
</evidence>
<dbReference type="EMBL" id="JANLCK010000002">
    <property type="protein sequence ID" value="MCS5725110.1"/>
    <property type="molecule type" value="Genomic_DNA"/>
</dbReference>
<feature type="region of interest" description="Disordered" evidence="1">
    <location>
        <begin position="325"/>
        <end position="372"/>
    </location>
</feature>
<protein>
    <submittedName>
        <fullName evidence="3">Uncharacterized protein</fullName>
    </submittedName>
</protein>
<accession>A0AA41XG71</accession>
<evidence type="ECO:0000313" key="4">
    <source>
        <dbReference type="Proteomes" id="UP001165587"/>
    </source>
</evidence>
<keyword evidence="2" id="KW-0472">Membrane</keyword>
<dbReference type="RefSeq" id="WP_259525587.1">
    <property type="nucleotide sequence ID" value="NZ_JANLCK010000002.1"/>
</dbReference>
<keyword evidence="2" id="KW-0812">Transmembrane</keyword>
<organism evidence="3 4">
    <name type="scientific">Herbiconiux oxytropis</name>
    <dbReference type="NCBI Taxonomy" id="2970915"/>
    <lineage>
        <taxon>Bacteria</taxon>
        <taxon>Bacillati</taxon>
        <taxon>Actinomycetota</taxon>
        <taxon>Actinomycetes</taxon>
        <taxon>Micrococcales</taxon>
        <taxon>Microbacteriaceae</taxon>
        <taxon>Herbiconiux</taxon>
    </lineage>
</organism>